<reference evidence="7" key="1">
    <citation type="submission" date="2012-06" db="EMBL/GenBank/DDBJ databases">
        <title>Short 5' UTR of Entamoeba genes.</title>
        <authorList>
            <person name="Hiranuka K."/>
            <person name="Kumagai M."/>
            <person name="Wakaguri H."/>
            <person name="Suzuki Y."/>
            <person name="Sugano S."/>
            <person name="Watanabe J."/>
            <person name="Makioka A."/>
        </authorList>
    </citation>
    <scope>NUCLEOTIDE SEQUENCE</scope>
    <source>
        <strain evidence="7">IP1</strain>
    </source>
</reference>
<feature type="transmembrane region" description="Helical" evidence="6">
    <location>
        <begin position="77"/>
        <end position="95"/>
    </location>
</feature>
<dbReference type="FunFam" id="1.20.120.1760:FF:000015">
    <property type="entry name" value="CDP-alcohol phosphatidyltransferase family protein"/>
    <property type="match status" value="1"/>
</dbReference>
<dbReference type="PIRSF" id="PIRSF015665">
    <property type="entry name" value="CHOPT"/>
    <property type="match status" value="1"/>
</dbReference>
<evidence type="ECO:0000256" key="2">
    <source>
        <dbReference type="ARBA" id="ARBA00010441"/>
    </source>
</evidence>
<keyword evidence="3 5" id="KW-0808">Transferase</keyword>
<dbReference type="InterPro" id="IPR000462">
    <property type="entry name" value="CDP-OH_P_trans"/>
</dbReference>
<dbReference type="AlphaFoldDB" id="S0B1P8"/>
<dbReference type="InterPro" id="IPR014472">
    <property type="entry name" value="CHOPT"/>
</dbReference>
<name>S0B1P8_ENTIV</name>
<sequence>MFISAEGKKQLHNYSFRGEDHSFCANYILAPYLWEPLLQKYIPRYIAPNILTTLGFVSMALCWVITAFVLPTGLEEMPRYLYVLMALFIFLYQIADNIDGRQARRTHNATPLGELFDHGNDSIMIGIFALFVVLCLHVSTTLTLIVLLMLYLVFFLSHWEEYHTGVLILNALLNPTELQLIMIAVLIVEAIYPGVMDLVIFGLQVNTTIAYCTILGAFLAFLFYSFNVYKLVTTTKMCRFSKSVTRLTPFLLFFFTMAILFVFANETYLQQNFQKVTAITILVNAYITQRIILNRICKEEVDLFYYINIIFCVFVTLVLLASVGMTWINASLLTTVMLIISIAQEIVFAISVARTICSEIGIRVWMVKIDE</sequence>
<dbReference type="PROSITE" id="PS00379">
    <property type="entry name" value="CDP_ALCOHOL_P_TRANSF"/>
    <property type="match status" value="1"/>
</dbReference>
<dbReference type="InterPro" id="IPR043130">
    <property type="entry name" value="CDP-OH_PTrfase_TM_dom"/>
</dbReference>
<organism evidence="7">
    <name type="scientific">Entamoeba invadens</name>
    <dbReference type="NCBI Taxonomy" id="33085"/>
    <lineage>
        <taxon>Eukaryota</taxon>
        <taxon>Amoebozoa</taxon>
        <taxon>Evosea</taxon>
        <taxon>Archamoebae</taxon>
        <taxon>Mastigamoebida</taxon>
        <taxon>Entamoebidae</taxon>
        <taxon>Entamoeba</taxon>
    </lineage>
</organism>
<dbReference type="PANTHER" id="PTHR10414">
    <property type="entry name" value="ETHANOLAMINEPHOSPHOTRANSFERASE"/>
    <property type="match status" value="1"/>
</dbReference>
<feature type="transmembrane region" description="Helical" evidence="6">
    <location>
        <begin position="334"/>
        <end position="353"/>
    </location>
</feature>
<keyword evidence="4 6" id="KW-0472">Membrane</keyword>
<feature type="transmembrane region" description="Helical" evidence="6">
    <location>
        <begin position="247"/>
        <end position="264"/>
    </location>
</feature>
<dbReference type="InterPro" id="IPR048254">
    <property type="entry name" value="CDP_ALCOHOL_P_TRANSF_CS"/>
</dbReference>
<keyword evidence="6" id="KW-0812">Transmembrane</keyword>
<dbReference type="Pfam" id="PF01066">
    <property type="entry name" value="CDP-OH_P_transf"/>
    <property type="match status" value="1"/>
</dbReference>
<comment type="subcellular location">
    <subcellularLocation>
        <location evidence="1">Membrane</location>
    </subcellularLocation>
</comment>
<dbReference type="GO" id="GO:0016020">
    <property type="term" value="C:membrane"/>
    <property type="evidence" value="ECO:0007669"/>
    <property type="project" value="UniProtKB-SubCell"/>
</dbReference>
<feature type="transmembrane region" description="Helical" evidence="6">
    <location>
        <begin position="305"/>
        <end position="328"/>
    </location>
</feature>
<evidence type="ECO:0000256" key="5">
    <source>
        <dbReference type="RuleBase" id="RU003750"/>
    </source>
</evidence>
<feature type="transmembrane region" description="Helical" evidence="6">
    <location>
        <begin position="46"/>
        <end position="70"/>
    </location>
</feature>
<dbReference type="PANTHER" id="PTHR10414:SF77">
    <property type="entry name" value="CDP-ALCOHOL PHOSPHATIDYLTRANSFERASE FAMILY PROTEIN"/>
    <property type="match status" value="1"/>
</dbReference>
<comment type="similarity">
    <text evidence="2 5">Belongs to the CDP-alcohol phosphatidyltransferase class-I family.</text>
</comment>
<dbReference type="EMBL" id="AK421935">
    <property type="protein sequence ID" value="BAN40446.1"/>
    <property type="molecule type" value="mRNA"/>
</dbReference>
<accession>S0B1P8</accession>
<feature type="transmembrane region" description="Helical" evidence="6">
    <location>
        <begin position="123"/>
        <end position="154"/>
    </location>
</feature>
<evidence type="ECO:0000256" key="6">
    <source>
        <dbReference type="SAM" id="Phobius"/>
    </source>
</evidence>
<evidence type="ECO:0000313" key="7">
    <source>
        <dbReference type="EMBL" id="BAN40446.1"/>
    </source>
</evidence>
<dbReference type="Gene3D" id="1.20.120.1760">
    <property type="match status" value="1"/>
</dbReference>
<dbReference type="GO" id="GO:0016780">
    <property type="term" value="F:phosphotransferase activity, for other substituted phosphate groups"/>
    <property type="evidence" value="ECO:0007669"/>
    <property type="project" value="InterPro"/>
</dbReference>
<evidence type="ECO:0000256" key="4">
    <source>
        <dbReference type="ARBA" id="ARBA00023136"/>
    </source>
</evidence>
<keyword evidence="6" id="KW-1133">Transmembrane helix</keyword>
<dbReference type="GO" id="GO:0008654">
    <property type="term" value="P:phospholipid biosynthetic process"/>
    <property type="evidence" value="ECO:0007669"/>
    <property type="project" value="InterPro"/>
</dbReference>
<feature type="transmembrane region" description="Helical" evidence="6">
    <location>
        <begin position="208"/>
        <end position="226"/>
    </location>
</feature>
<dbReference type="VEuPathDB" id="AmoebaDB:EIN_176440"/>
<evidence type="ECO:0000256" key="3">
    <source>
        <dbReference type="ARBA" id="ARBA00022679"/>
    </source>
</evidence>
<proteinExistence type="evidence at transcript level"/>
<protein>
    <submittedName>
        <fullName evidence="7">Choline/ethanolaminephosphotransferase, putative</fullName>
    </submittedName>
</protein>
<evidence type="ECO:0000256" key="1">
    <source>
        <dbReference type="ARBA" id="ARBA00004370"/>
    </source>
</evidence>